<comment type="similarity">
    <text evidence="2">Belongs to the peptidase A1 family.</text>
</comment>
<evidence type="ECO:0000256" key="1">
    <source>
        <dbReference type="ARBA" id="ARBA00004167"/>
    </source>
</evidence>
<feature type="compositionally biased region" description="Low complexity" evidence="6">
    <location>
        <begin position="557"/>
        <end position="577"/>
    </location>
</feature>
<dbReference type="PROSITE" id="PS51767">
    <property type="entry name" value="PEPTIDASE_A1"/>
    <property type="match status" value="1"/>
</dbReference>
<dbReference type="PANTHER" id="PTHR15549">
    <property type="entry name" value="PAIRED IMMUNOGLOBULIN-LIKE TYPE 2 RECEPTOR"/>
    <property type="match status" value="1"/>
</dbReference>
<comment type="caution">
    <text evidence="10">The sequence shown here is derived from an EMBL/GenBank/DDBJ whole genome shotgun (WGS) entry which is preliminary data.</text>
</comment>
<evidence type="ECO:0000256" key="4">
    <source>
        <dbReference type="ARBA" id="ARBA00022989"/>
    </source>
</evidence>
<evidence type="ECO:0000256" key="6">
    <source>
        <dbReference type="SAM" id="MobiDB-lite"/>
    </source>
</evidence>
<dbReference type="InterPro" id="IPR001461">
    <property type="entry name" value="Aspartic_peptidase_A1"/>
</dbReference>
<feature type="chain" id="PRO_5045751848" description="Peptidase A1 domain-containing protein" evidence="8">
    <location>
        <begin position="28"/>
        <end position="684"/>
    </location>
</feature>
<dbReference type="InterPro" id="IPR033121">
    <property type="entry name" value="PEPTIDASE_A1"/>
</dbReference>
<evidence type="ECO:0000259" key="9">
    <source>
        <dbReference type="PROSITE" id="PS51767"/>
    </source>
</evidence>
<dbReference type="CDD" id="cd12087">
    <property type="entry name" value="TM_EGFR-like"/>
    <property type="match status" value="1"/>
</dbReference>
<feature type="region of interest" description="Disordered" evidence="6">
    <location>
        <begin position="637"/>
        <end position="684"/>
    </location>
</feature>
<feature type="compositionally biased region" description="Polar residues" evidence="6">
    <location>
        <begin position="578"/>
        <end position="592"/>
    </location>
</feature>
<dbReference type="EMBL" id="JAXOVC010000003">
    <property type="protein sequence ID" value="KAK4503908.1"/>
    <property type="molecule type" value="Genomic_DNA"/>
</dbReference>
<dbReference type="SUPFAM" id="SSF50630">
    <property type="entry name" value="Acid proteases"/>
    <property type="match status" value="1"/>
</dbReference>
<sequence>MASFLERLLLLPSALLALSASYAYASALEIRDDNSTAVPAPISFSPDQSWLGIDGSWSTFTLRVGTPAQSVKVLVSFASYQTWVVLPQGCQAATDEDACAQTRGETFDNNTSSTFDYVGIYDLWIERNLGYDGNAIYGYDVVGLGLNGQGGPTLKNTTVGALAVEDFYLGMFGVNPKPTNFTSFNEGSPSYITQLKQQNYIPSVSFGYTAGAKYRFSGVLASLTLGGYDSSRFVDNNITFQFAADNSRDLVVAIQSINTPSQIESSPNPTELLPNPIYAYIDSTVPQIWLPTEACQVFENEFGLVYDNTTELYLVNDTLHQALLDRDANVTFQFGKGSSGASVQVTLPYAAFDLEVQPPYPNIVNTTRYFPLRRAMNSTQYTLGRTFLQEAYISVDWESATFNVSQVLWQESQVQNLVPIVPISEKGGTGSGYPGTDTAGNSDTSSNSLSGGAIAGIAVGTVAGVVIIALAALFFWRRKKRNSQKSIDEKTSAAPGNGPALARQSSRNVYPKAELEGNSTPFMEGRGLLSAHTSTPRSAPGTPHSVVSPASGGYFPGGAVSTPSPTTPSGEGTHSSTQSNRLFSPLSETASEADSRERHIYEMPGDMPVIREKDGKALSEKEALARRQMIYNGVDSASNSAAAVSEGVREPRRVSPEDVVQSSSQLRDPTLHRQFSFEMDSEQQ</sequence>
<evidence type="ECO:0000256" key="3">
    <source>
        <dbReference type="ARBA" id="ARBA00022692"/>
    </source>
</evidence>
<comment type="subcellular location">
    <subcellularLocation>
        <location evidence="1">Membrane</location>
        <topology evidence="1">Single-pass membrane protein</topology>
    </subcellularLocation>
</comment>
<dbReference type="InterPro" id="IPR021109">
    <property type="entry name" value="Peptidase_aspartic_dom_sf"/>
</dbReference>
<dbReference type="Gene3D" id="2.40.70.10">
    <property type="entry name" value="Acid Proteases"/>
    <property type="match status" value="2"/>
</dbReference>
<dbReference type="InterPro" id="IPR034164">
    <property type="entry name" value="Pepsin-like_dom"/>
</dbReference>
<feature type="region of interest" description="Disordered" evidence="6">
    <location>
        <begin position="484"/>
        <end position="601"/>
    </location>
</feature>
<dbReference type="CDD" id="cd05471">
    <property type="entry name" value="pepsin_like"/>
    <property type="match status" value="1"/>
</dbReference>
<feature type="compositionally biased region" description="Basic and acidic residues" evidence="6">
    <location>
        <begin position="647"/>
        <end position="656"/>
    </location>
</feature>
<name>A0ABR0ES23_ZASCE</name>
<protein>
    <recommendedName>
        <fullName evidence="9">Peptidase A1 domain-containing protein</fullName>
    </recommendedName>
</protein>
<dbReference type="Pfam" id="PF00026">
    <property type="entry name" value="Asp"/>
    <property type="match status" value="1"/>
</dbReference>
<proteinExistence type="inferred from homology"/>
<evidence type="ECO:0000313" key="11">
    <source>
        <dbReference type="Proteomes" id="UP001305779"/>
    </source>
</evidence>
<keyword evidence="4 7" id="KW-1133">Transmembrane helix</keyword>
<dbReference type="PRINTS" id="PR00792">
    <property type="entry name" value="PEPSIN"/>
</dbReference>
<dbReference type="Proteomes" id="UP001305779">
    <property type="component" value="Unassembled WGS sequence"/>
</dbReference>
<dbReference type="PANTHER" id="PTHR15549:SF26">
    <property type="entry name" value="AXIAL BUDDING PATTERN PROTEIN 2-RELATED"/>
    <property type="match status" value="1"/>
</dbReference>
<evidence type="ECO:0000256" key="7">
    <source>
        <dbReference type="SAM" id="Phobius"/>
    </source>
</evidence>
<keyword evidence="5 7" id="KW-0472">Membrane</keyword>
<feature type="domain" description="Peptidase A1" evidence="9">
    <location>
        <begin position="58"/>
        <end position="405"/>
    </location>
</feature>
<gene>
    <name evidence="10" type="ORF">PRZ48_004823</name>
</gene>
<reference evidence="10 11" key="1">
    <citation type="journal article" date="2023" name="G3 (Bethesda)">
        <title>A chromosome-level genome assembly of Zasmidium syzygii isolated from banana leaves.</title>
        <authorList>
            <person name="van Westerhoven A.C."/>
            <person name="Mehrabi R."/>
            <person name="Talebi R."/>
            <person name="Steentjes M.B.F."/>
            <person name="Corcolon B."/>
            <person name="Chong P.A."/>
            <person name="Kema G.H.J."/>
            <person name="Seidl M.F."/>
        </authorList>
    </citation>
    <scope>NUCLEOTIDE SEQUENCE [LARGE SCALE GENOMIC DNA]</scope>
    <source>
        <strain evidence="10 11">P124</strain>
    </source>
</reference>
<organism evidence="10 11">
    <name type="scientific">Zasmidium cellare</name>
    <name type="common">Wine cellar mold</name>
    <name type="synonym">Racodium cellare</name>
    <dbReference type="NCBI Taxonomy" id="395010"/>
    <lineage>
        <taxon>Eukaryota</taxon>
        <taxon>Fungi</taxon>
        <taxon>Dikarya</taxon>
        <taxon>Ascomycota</taxon>
        <taxon>Pezizomycotina</taxon>
        <taxon>Dothideomycetes</taxon>
        <taxon>Dothideomycetidae</taxon>
        <taxon>Mycosphaerellales</taxon>
        <taxon>Mycosphaerellaceae</taxon>
        <taxon>Zasmidium</taxon>
    </lineage>
</organism>
<keyword evidence="8" id="KW-0732">Signal</keyword>
<accession>A0ABR0ES23</accession>
<keyword evidence="11" id="KW-1185">Reference proteome</keyword>
<feature type="transmembrane region" description="Helical" evidence="7">
    <location>
        <begin position="453"/>
        <end position="476"/>
    </location>
</feature>
<dbReference type="InterPro" id="IPR051694">
    <property type="entry name" value="Immunoregulatory_rcpt-like"/>
</dbReference>
<evidence type="ECO:0000256" key="2">
    <source>
        <dbReference type="ARBA" id="ARBA00007447"/>
    </source>
</evidence>
<keyword evidence="3 7" id="KW-0812">Transmembrane</keyword>
<feature type="signal peptide" evidence="8">
    <location>
        <begin position="1"/>
        <end position="27"/>
    </location>
</feature>
<evidence type="ECO:0000256" key="5">
    <source>
        <dbReference type="ARBA" id="ARBA00023136"/>
    </source>
</evidence>
<evidence type="ECO:0000313" key="10">
    <source>
        <dbReference type="EMBL" id="KAK4503908.1"/>
    </source>
</evidence>
<evidence type="ECO:0000256" key="8">
    <source>
        <dbReference type="SAM" id="SignalP"/>
    </source>
</evidence>